<feature type="compositionally biased region" description="Basic and acidic residues" evidence="1">
    <location>
        <begin position="160"/>
        <end position="172"/>
    </location>
</feature>
<accession>A0AA39SHA3</accession>
<feature type="compositionally biased region" description="Acidic residues" evidence="1">
    <location>
        <begin position="82"/>
        <end position="91"/>
    </location>
</feature>
<dbReference type="EMBL" id="JAUESC010000381">
    <property type="protein sequence ID" value="KAK0591113.1"/>
    <property type="molecule type" value="Genomic_DNA"/>
</dbReference>
<feature type="compositionally biased region" description="Polar residues" evidence="1">
    <location>
        <begin position="9"/>
        <end position="23"/>
    </location>
</feature>
<keyword evidence="3" id="KW-1185">Reference proteome</keyword>
<feature type="compositionally biased region" description="Basic and acidic residues" evidence="1">
    <location>
        <begin position="370"/>
        <end position="394"/>
    </location>
</feature>
<evidence type="ECO:0000313" key="2">
    <source>
        <dbReference type="EMBL" id="KAK0591113.1"/>
    </source>
</evidence>
<evidence type="ECO:0000313" key="3">
    <source>
        <dbReference type="Proteomes" id="UP001168877"/>
    </source>
</evidence>
<proteinExistence type="predicted"/>
<protein>
    <submittedName>
        <fullName evidence="2">Uncharacterized protein</fullName>
    </submittedName>
</protein>
<organism evidence="2 3">
    <name type="scientific">Acer saccharum</name>
    <name type="common">Sugar maple</name>
    <dbReference type="NCBI Taxonomy" id="4024"/>
    <lineage>
        <taxon>Eukaryota</taxon>
        <taxon>Viridiplantae</taxon>
        <taxon>Streptophyta</taxon>
        <taxon>Embryophyta</taxon>
        <taxon>Tracheophyta</taxon>
        <taxon>Spermatophyta</taxon>
        <taxon>Magnoliopsida</taxon>
        <taxon>eudicotyledons</taxon>
        <taxon>Gunneridae</taxon>
        <taxon>Pentapetalae</taxon>
        <taxon>rosids</taxon>
        <taxon>malvids</taxon>
        <taxon>Sapindales</taxon>
        <taxon>Sapindaceae</taxon>
        <taxon>Hippocastanoideae</taxon>
        <taxon>Acereae</taxon>
        <taxon>Acer</taxon>
    </lineage>
</organism>
<sequence>MSENKRQMQDNTTNEIAQETGSGENKVLEESEEKTEKRDRSHDIVHLTGTSLQAAKIEESNLGSRGEGSLEDERYVDQNVEVIEDQQDSDEDKSTNKETRDMQKNEKDGNASLDSDKQVLNTIEVTLDQNKEASIHIPDPGVISLNKDIETAAEPCNKAESIKDKFTGEELGKTSSEVDDTEAEKSTNFVGEEESPEATRLSEREENKEDESSVNEAGPETGEKLKEVSSISCEDKNDNKIEPSERMEQTSPVEDEMNHTCFAMQTEETCLQKVDNPELLKVVPRSWSDDIIKESPKEVEEKIEKTAEGDSTSNEKGKDYENPEQKEESSFMKHEGTTSIIEVLAATDIPSGENRDGGGSTVAVAEDNTDDTKITDDLEHNQSAKSTCEERTSV</sequence>
<feature type="compositionally biased region" description="Basic and acidic residues" evidence="1">
    <location>
        <begin position="287"/>
        <end position="336"/>
    </location>
</feature>
<feature type="compositionally biased region" description="Basic and acidic residues" evidence="1">
    <location>
        <begin position="200"/>
        <end position="211"/>
    </location>
</feature>
<feature type="compositionally biased region" description="Basic and acidic residues" evidence="1">
    <location>
        <begin position="26"/>
        <end position="45"/>
    </location>
</feature>
<reference evidence="2" key="1">
    <citation type="journal article" date="2022" name="Plant J.">
        <title>Strategies of tolerance reflected in two North American maple genomes.</title>
        <authorList>
            <person name="McEvoy S.L."/>
            <person name="Sezen U.U."/>
            <person name="Trouern-Trend A."/>
            <person name="McMahon S.M."/>
            <person name="Schaberg P.G."/>
            <person name="Yang J."/>
            <person name="Wegrzyn J.L."/>
            <person name="Swenson N.G."/>
        </authorList>
    </citation>
    <scope>NUCLEOTIDE SEQUENCE</scope>
    <source>
        <strain evidence="2">NS2018</strain>
    </source>
</reference>
<gene>
    <name evidence="2" type="ORF">LWI29_035744</name>
</gene>
<evidence type="ECO:0000256" key="1">
    <source>
        <dbReference type="SAM" id="MobiDB-lite"/>
    </source>
</evidence>
<dbReference type="AlphaFoldDB" id="A0AA39SHA3"/>
<feature type="compositionally biased region" description="Basic and acidic residues" evidence="1">
    <location>
        <begin position="221"/>
        <end position="248"/>
    </location>
</feature>
<feature type="region of interest" description="Disordered" evidence="1">
    <location>
        <begin position="155"/>
        <end position="253"/>
    </location>
</feature>
<feature type="compositionally biased region" description="Basic and acidic residues" evidence="1">
    <location>
        <begin position="92"/>
        <end position="117"/>
    </location>
</feature>
<name>A0AA39SHA3_ACESA</name>
<feature type="region of interest" description="Disordered" evidence="1">
    <location>
        <begin position="286"/>
        <end position="394"/>
    </location>
</feature>
<reference evidence="2" key="2">
    <citation type="submission" date="2023-06" db="EMBL/GenBank/DDBJ databases">
        <authorList>
            <person name="Swenson N.G."/>
            <person name="Wegrzyn J.L."/>
            <person name="Mcevoy S.L."/>
        </authorList>
    </citation>
    <scope>NUCLEOTIDE SEQUENCE</scope>
    <source>
        <strain evidence="2">NS2018</strain>
        <tissue evidence="2">Leaf</tissue>
    </source>
</reference>
<feature type="region of interest" description="Disordered" evidence="1">
    <location>
        <begin position="1"/>
        <end position="117"/>
    </location>
</feature>
<dbReference type="Proteomes" id="UP001168877">
    <property type="component" value="Unassembled WGS sequence"/>
</dbReference>
<comment type="caution">
    <text evidence="2">The sequence shown here is derived from an EMBL/GenBank/DDBJ whole genome shotgun (WGS) entry which is preliminary data.</text>
</comment>